<dbReference type="SUPFAM" id="SSF55103">
    <property type="entry name" value="FAD-linked oxidases, C-terminal domain"/>
    <property type="match status" value="1"/>
</dbReference>
<dbReference type="InterPro" id="IPR006094">
    <property type="entry name" value="Oxid_FAD_bind_N"/>
</dbReference>
<dbReference type="AlphaFoldDB" id="A0A915PY48"/>
<keyword evidence="5" id="KW-0274">FAD</keyword>
<evidence type="ECO:0000256" key="6">
    <source>
        <dbReference type="ARBA" id="ARBA00022946"/>
    </source>
</evidence>
<evidence type="ECO:0000313" key="12">
    <source>
        <dbReference type="WBParaSite" id="sdigi.contig35.g2472.t1"/>
    </source>
</evidence>
<dbReference type="SUPFAM" id="SSF56176">
    <property type="entry name" value="FAD-binding/transporter-associated domain-like"/>
    <property type="match status" value="1"/>
</dbReference>
<evidence type="ECO:0000256" key="8">
    <source>
        <dbReference type="ARBA" id="ARBA00023128"/>
    </source>
</evidence>
<dbReference type="InterPro" id="IPR016169">
    <property type="entry name" value="FAD-bd_PCMH_sub2"/>
</dbReference>
<dbReference type="PROSITE" id="PS51387">
    <property type="entry name" value="FAD_PCMH"/>
    <property type="match status" value="1"/>
</dbReference>
<feature type="domain" description="FAD-binding PCMH-type" evidence="10">
    <location>
        <begin position="342"/>
        <end position="522"/>
    </location>
</feature>
<comment type="subcellular location">
    <subcellularLocation>
        <location evidence="2">Mitochondrion</location>
    </subcellularLocation>
</comment>
<dbReference type="GO" id="GO:1903457">
    <property type="term" value="P:lactate catabolic process"/>
    <property type="evidence" value="ECO:0007669"/>
    <property type="project" value="TreeGrafter"/>
</dbReference>
<dbReference type="Gene3D" id="3.30.70.2740">
    <property type="match status" value="1"/>
</dbReference>
<dbReference type="PANTHER" id="PTHR11748">
    <property type="entry name" value="D-LACTATE DEHYDROGENASE"/>
    <property type="match status" value="1"/>
</dbReference>
<dbReference type="Pfam" id="PF02913">
    <property type="entry name" value="FAD-oxidase_C"/>
    <property type="match status" value="1"/>
</dbReference>
<dbReference type="InterPro" id="IPR012981">
    <property type="entry name" value="PIH1_N"/>
</dbReference>
<dbReference type="GO" id="GO:0004458">
    <property type="term" value="F:D-lactate dehydrogenase (cytochrome) activity"/>
    <property type="evidence" value="ECO:0007669"/>
    <property type="project" value="UniProtKB-EC"/>
</dbReference>
<dbReference type="Gene3D" id="3.30.465.10">
    <property type="match status" value="1"/>
</dbReference>
<evidence type="ECO:0000256" key="4">
    <source>
        <dbReference type="ARBA" id="ARBA00022630"/>
    </source>
</evidence>
<evidence type="ECO:0000259" key="10">
    <source>
        <dbReference type="PROSITE" id="PS51387"/>
    </source>
</evidence>
<dbReference type="InterPro" id="IPR036318">
    <property type="entry name" value="FAD-bd_PCMH-like_sf"/>
</dbReference>
<comment type="cofactor">
    <cofactor evidence="1">
        <name>FAD</name>
        <dbReference type="ChEBI" id="CHEBI:57692"/>
    </cofactor>
</comment>
<comment type="similarity">
    <text evidence="3">Belongs to the FAD-binding oxidoreductase/transferase type 4 family.</text>
</comment>
<evidence type="ECO:0000256" key="9">
    <source>
        <dbReference type="ARBA" id="ARBA00038897"/>
    </source>
</evidence>
<dbReference type="FunFam" id="3.30.465.10:FF:000016">
    <property type="entry name" value="probable D-lactate dehydrogenase, mitochondrial"/>
    <property type="match status" value="1"/>
</dbReference>
<dbReference type="InterPro" id="IPR016164">
    <property type="entry name" value="FAD-linked_Oxase-like_C"/>
</dbReference>
<dbReference type="Proteomes" id="UP000887581">
    <property type="component" value="Unplaced"/>
</dbReference>
<dbReference type="InterPro" id="IPR004113">
    <property type="entry name" value="FAD-bd_oxidored_4_C"/>
</dbReference>
<keyword evidence="7" id="KW-0560">Oxidoreductase</keyword>
<sequence>MIVGNESNDAVTDVGKDAWVVHPIPGYVLKFKEVSFNCHTLMVKEKCKFFLNICHCAQLPPPLDLSEDEVAKLLDSTDPSRYRIPLCVGDVEVVLDRKGENSIKVMTDVIVNSTFYLMQLEKSEFFRQLLLLVVSEAIEKKHDIKVDVKEAIKLKNRKCMGDLSAQRIRKRPREAFIKEVEPIKQSEEQLPEQHFLPKYCLLLLRNGRQLEVNLKLGSVKPPIKSIDRLSIRMNDDHLLIILDRRQTILDIYFPVKVDYKKAAGKILSDEEILQILVPVVWSGQTYILKGIVTLFIVNMLLSRRLLNKVSQPFISQLEGILGKEAVKITAAAGKDSQSEKHMITTSDVVVLPKNVEQVSAVVKICNESSIPVIPFSVTDSSENFTSSLQEGVLIDLMLMDKIVDINTSDFDCTVEPGVTHEILNQHLHKTGLWFPADPGVDGSICGMAAASASGINAVRYGAMVRNVLNLEVVLSNGNILHTSGKGRRPRKSAAGYNLTKLFVGSKGTLGVITQAAVRLYARPAVCSAAICPFRTVDKAIEAVVATLQCSVPVAKIEFLDAVTVAACNRYNKLTLVESPTLFLEFHGNSEAEVAGQASFVEEIFASNDGTEFTWCHAPEEQKKLWSALHSVYHAVVSQKDNIKGLTIDVSVPMSTLAIAIAETRKDIDESGILGAIVGHVGDGNFHCIFLVDESNQEEMKIIRALSDRIVQYNFEKFFFIELYRVFTLIFSEYLVKRALVSGGSCTGEHGIGISEKKYLENECGEVAGKKGSIFWELVCEYSVHGRTTEHPWLCAVSNALPLCHVPITTEGELKLT</sequence>
<evidence type="ECO:0000256" key="5">
    <source>
        <dbReference type="ARBA" id="ARBA00022827"/>
    </source>
</evidence>
<accession>A0A915PY48</accession>
<dbReference type="GO" id="GO:0008720">
    <property type="term" value="F:D-lactate dehydrogenase (NAD+) activity"/>
    <property type="evidence" value="ECO:0007669"/>
    <property type="project" value="TreeGrafter"/>
</dbReference>
<dbReference type="InterPro" id="IPR016166">
    <property type="entry name" value="FAD-bd_PCMH"/>
</dbReference>
<evidence type="ECO:0000256" key="2">
    <source>
        <dbReference type="ARBA" id="ARBA00004173"/>
    </source>
</evidence>
<reference evidence="12" key="1">
    <citation type="submission" date="2022-11" db="UniProtKB">
        <authorList>
            <consortium name="WormBaseParasite"/>
        </authorList>
    </citation>
    <scope>IDENTIFICATION</scope>
</reference>
<evidence type="ECO:0000256" key="7">
    <source>
        <dbReference type="ARBA" id="ARBA00023002"/>
    </source>
</evidence>
<keyword evidence="8" id="KW-0496">Mitochondrion</keyword>
<evidence type="ECO:0000256" key="3">
    <source>
        <dbReference type="ARBA" id="ARBA00008000"/>
    </source>
</evidence>
<evidence type="ECO:0000256" key="1">
    <source>
        <dbReference type="ARBA" id="ARBA00001974"/>
    </source>
</evidence>
<organism evidence="11 12">
    <name type="scientific">Setaria digitata</name>
    <dbReference type="NCBI Taxonomy" id="48799"/>
    <lineage>
        <taxon>Eukaryota</taxon>
        <taxon>Metazoa</taxon>
        <taxon>Ecdysozoa</taxon>
        <taxon>Nematoda</taxon>
        <taxon>Chromadorea</taxon>
        <taxon>Rhabditida</taxon>
        <taxon>Spirurina</taxon>
        <taxon>Spiruromorpha</taxon>
        <taxon>Filarioidea</taxon>
        <taxon>Setariidae</taxon>
        <taxon>Setaria</taxon>
    </lineage>
</organism>
<dbReference type="EC" id="1.1.2.4" evidence="9"/>
<dbReference type="WBParaSite" id="sdigi.contig35.g2472.t1">
    <property type="protein sequence ID" value="sdigi.contig35.g2472.t1"/>
    <property type="gene ID" value="sdigi.contig35.g2472"/>
</dbReference>
<proteinExistence type="inferred from homology"/>
<dbReference type="PANTHER" id="PTHR11748:SF111">
    <property type="entry name" value="D-LACTATE DEHYDROGENASE, MITOCHONDRIAL-RELATED"/>
    <property type="match status" value="1"/>
</dbReference>
<evidence type="ECO:0000313" key="11">
    <source>
        <dbReference type="Proteomes" id="UP000887581"/>
    </source>
</evidence>
<protein>
    <recommendedName>
        <fullName evidence="9">D-lactate dehydrogenase (cytochrome)</fullName>
        <ecNumber evidence="9">1.1.2.4</ecNumber>
    </recommendedName>
</protein>
<dbReference type="Pfam" id="PF08190">
    <property type="entry name" value="PIH1"/>
    <property type="match status" value="1"/>
</dbReference>
<name>A0A915PY48_9BILA</name>
<dbReference type="Pfam" id="PF01565">
    <property type="entry name" value="FAD_binding_4"/>
    <property type="match status" value="1"/>
</dbReference>
<dbReference type="FunFam" id="3.30.70.2740:FF:000001">
    <property type="entry name" value="D-lactate dehydrogenase mitochondrial"/>
    <property type="match status" value="1"/>
</dbReference>
<keyword evidence="11" id="KW-1185">Reference proteome</keyword>
<keyword evidence="4" id="KW-0285">Flavoprotein</keyword>
<dbReference type="GO" id="GO:0005739">
    <property type="term" value="C:mitochondrion"/>
    <property type="evidence" value="ECO:0007669"/>
    <property type="project" value="UniProtKB-SubCell"/>
</dbReference>
<keyword evidence="6" id="KW-0809">Transit peptide</keyword>
<dbReference type="GO" id="GO:0071949">
    <property type="term" value="F:FAD binding"/>
    <property type="evidence" value="ECO:0007669"/>
    <property type="project" value="InterPro"/>
</dbReference>